<evidence type="ECO:0000313" key="7">
    <source>
        <dbReference type="Proteomes" id="UP001622968"/>
    </source>
</evidence>
<dbReference type="RefSeq" id="WP_039567103.1">
    <property type="nucleotide sequence ID" value="NZ_CP124750.1"/>
</dbReference>
<dbReference type="Pfam" id="PF03466">
    <property type="entry name" value="LysR_substrate"/>
    <property type="match status" value="1"/>
</dbReference>
<evidence type="ECO:0000259" key="5">
    <source>
        <dbReference type="PROSITE" id="PS50931"/>
    </source>
</evidence>
<evidence type="ECO:0000256" key="4">
    <source>
        <dbReference type="ARBA" id="ARBA00023163"/>
    </source>
</evidence>
<proteinExistence type="inferred from homology"/>
<evidence type="ECO:0000256" key="2">
    <source>
        <dbReference type="ARBA" id="ARBA00023015"/>
    </source>
</evidence>
<dbReference type="PANTHER" id="PTHR30537:SF3">
    <property type="entry name" value="TRANSCRIPTIONAL REGULATORY PROTEIN"/>
    <property type="match status" value="1"/>
</dbReference>
<dbReference type="EMBL" id="JBJHGH010000001">
    <property type="protein sequence ID" value="MFK8974878.1"/>
    <property type="molecule type" value="Genomic_DNA"/>
</dbReference>
<evidence type="ECO:0000313" key="6">
    <source>
        <dbReference type="EMBL" id="MFK8974878.1"/>
    </source>
</evidence>
<comment type="caution">
    <text evidence="6">The sequence shown here is derived from an EMBL/GenBank/DDBJ whole genome shotgun (WGS) entry which is preliminary data.</text>
</comment>
<gene>
    <name evidence="6" type="ORF">ACJBEI_06580</name>
</gene>
<keyword evidence="3" id="KW-0238">DNA-binding</keyword>
<organism evidence="6 7">
    <name type="scientific">Serratia sarumanii</name>
    <dbReference type="NCBI Taxonomy" id="3020826"/>
    <lineage>
        <taxon>Bacteria</taxon>
        <taxon>Pseudomonadati</taxon>
        <taxon>Pseudomonadota</taxon>
        <taxon>Gammaproteobacteria</taxon>
        <taxon>Enterobacterales</taxon>
        <taxon>Yersiniaceae</taxon>
        <taxon>Serratia</taxon>
    </lineage>
</organism>
<sequence length="297" mass="33433">MQNRQEALRIFCAAAEEMNFKHTATRLGISPQKVTRAIKELESVLGEQLFHRNTRSVRITDFGLGFLEQAKAAMDQLNRLFQPQGKAAEDLGGVVRITAPHTYGSEVVMPILAEFARQYPAITIEFHLSNIHSDLVEERIDIGIRIGFLHDQTCIVRQPRTMPFHLVASPALLDRLPPPEQVDQLAHLPIVALVNRKTGRYWPWEFSQKRYFYPKSAAFVTDTPDIERKAVLAGLGFGQLAGYLVEKHLAAGELVAVLPGDAPPPWPVNLYHTHQHACPARVRVVFDYLFNQLSQGD</sequence>
<reference evidence="6 7" key="1">
    <citation type="submission" date="2024-11" db="EMBL/GenBank/DDBJ databases">
        <title>Draft genomes of five putative biosurfactant-producing Serratia sp. isolates from Laguna de Bay, Philippines.</title>
        <authorList>
            <person name="Lantican N."/>
            <person name="Barredo G.A."/>
            <person name="Rosana A."/>
            <person name="Siababa A.C."/>
            <person name="Montecillo A."/>
        </authorList>
    </citation>
    <scope>NUCLEOTIDE SEQUENCE [LARGE SCALE GENOMIC DNA]</scope>
    <source>
        <strain evidence="6 7">WS11a</strain>
    </source>
</reference>
<keyword evidence="7" id="KW-1185">Reference proteome</keyword>
<dbReference type="InterPro" id="IPR036388">
    <property type="entry name" value="WH-like_DNA-bd_sf"/>
</dbReference>
<keyword evidence="4" id="KW-0804">Transcription</keyword>
<dbReference type="Proteomes" id="UP001622968">
    <property type="component" value="Unassembled WGS sequence"/>
</dbReference>
<dbReference type="InterPro" id="IPR036390">
    <property type="entry name" value="WH_DNA-bd_sf"/>
</dbReference>
<accession>A0ABW8QIG5</accession>
<name>A0ABW8QIG5_9GAMM</name>
<dbReference type="SUPFAM" id="SSF53850">
    <property type="entry name" value="Periplasmic binding protein-like II"/>
    <property type="match status" value="1"/>
</dbReference>
<keyword evidence="2" id="KW-0805">Transcription regulation</keyword>
<protein>
    <submittedName>
        <fullName evidence="6">LysR family transcriptional regulator</fullName>
    </submittedName>
</protein>
<dbReference type="Gene3D" id="3.40.190.290">
    <property type="match status" value="1"/>
</dbReference>
<dbReference type="CDD" id="cd08422">
    <property type="entry name" value="PBP2_CrgA_like"/>
    <property type="match status" value="1"/>
</dbReference>
<dbReference type="Pfam" id="PF00126">
    <property type="entry name" value="HTH_1"/>
    <property type="match status" value="1"/>
</dbReference>
<dbReference type="InterPro" id="IPR005119">
    <property type="entry name" value="LysR_subst-bd"/>
</dbReference>
<feature type="domain" description="HTH lysR-type" evidence="5">
    <location>
        <begin position="1"/>
        <end position="60"/>
    </location>
</feature>
<dbReference type="SUPFAM" id="SSF46785">
    <property type="entry name" value="Winged helix' DNA-binding domain"/>
    <property type="match status" value="1"/>
</dbReference>
<dbReference type="Gene3D" id="1.10.10.10">
    <property type="entry name" value="Winged helix-like DNA-binding domain superfamily/Winged helix DNA-binding domain"/>
    <property type="match status" value="1"/>
</dbReference>
<evidence type="ECO:0000256" key="3">
    <source>
        <dbReference type="ARBA" id="ARBA00023125"/>
    </source>
</evidence>
<dbReference type="InterPro" id="IPR000847">
    <property type="entry name" value="LysR_HTH_N"/>
</dbReference>
<dbReference type="PANTHER" id="PTHR30537">
    <property type="entry name" value="HTH-TYPE TRANSCRIPTIONAL REGULATOR"/>
    <property type="match status" value="1"/>
</dbReference>
<dbReference type="PROSITE" id="PS50931">
    <property type="entry name" value="HTH_LYSR"/>
    <property type="match status" value="1"/>
</dbReference>
<evidence type="ECO:0000256" key="1">
    <source>
        <dbReference type="ARBA" id="ARBA00009437"/>
    </source>
</evidence>
<dbReference type="GeneID" id="301145940"/>
<comment type="similarity">
    <text evidence="1">Belongs to the LysR transcriptional regulatory family.</text>
</comment>
<dbReference type="InterPro" id="IPR058163">
    <property type="entry name" value="LysR-type_TF_proteobact-type"/>
</dbReference>